<protein>
    <submittedName>
        <fullName evidence="3">Uncharacterized protein LOC117534145 isoform X1</fullName>
    </submittedName>
</protein>
<sequence>MDTLDDVTVSIFKAANINEVLMHSLTRDDLRDLFPGPEHFLRRKRVWSFISPEDENPILKDKDGPSETGTPPCRKHSLPPTSTPLEKKRPKLTLQLPSPPEYVIYTDSELEQARRHYFEMARTGRERECVMSKELSCRLVRNTLTSMISILRASPQGEELHYPSNPELTAMAKKVVEYYPMLQDKDEAVKHTTIHNKLKKRLLNVKSPQKRQGPAQERGRPKKRRCLDLSASDSGKDYDADSSDAGGSTIILDQTLNSSDENESTSSTVARSGRRLPNYTADQRSSMVIRSPNSHQGAKKQLVKALHGTLYPAEDPEPGEEEEVDKDSLQAQARHFKTLHEMYKNKKQNKDAVSQLLDLEFEARRLFIDSDVLKVEDRHTKVMSELRRILDKDNHKYIAQVKKRWDDFVAKVQFYGVLKKAMKPPMTLDRVEFSIALFKALPTLFPSPAAPPKKLGHASEALIHVLQPTEDPTVYLQKRSLSSPILLVDDSNCLVAIGTTPITTFAKQDLHEGKQPQDGQRVRGSADVPHHRRIWMDEKVAGNQGDADRHQQPLLPLHSGEEPIEEPCHLPEVSMG</sequence>
<feature type="compositionally biased region" description="Polar residues" evidence="1">
    <location>
        <begin position="280"/>
        <end position="296"/>
    </location>
</feature>
<feature type="region of interest" description="Disordered" evidence="1">
    <location>
        <begin position="541"/>
        <end position="576"/>
    </location>
</feature>
<dbReference type="GeneID" id="117534145"/>
<dbReference type="RefSeq" id="XP_034054151.1">
    <property type="nucleotide sequence ID" value="XM_034198260.1"/>
</dbReference>
<evidence type="ECO:0000256" key="1">
    <source>
        <dbReference type="SAM" id="MobiDB-lite"/>
    </source>
</evidence>
<evidence type="ECO:0000313" key="2">
    <source>
        <dbReference type="Proteomes" id="UP000515161"/>
    </source>
</evidence>
<gene>
    <name evidence="3" type="primary">LOC117534145</name>
</gene>
<accession>A0A6P8SUP0</accession>
<name>A0A6P8SUP0_GYMAC</name>
<organism evidence="2 3">
    <name type="scientific">Gymnodraco acuticeps</name>
    <name type="common">Antarctic dragonfish</name>
    <dbReference type="NCBI Taxonomy" id="8218"/>
    <lineage>
        <taxon>Eukaryota</taxon>
        <taxon>Metazoa</taxon>
        <taxon>Chordata</taxon>
        <taxon>Craniata</taxon>
        <taxon>Vertebrata</taxon>
        <taxon>Euteleostomi</taxon>
        <taxon>Actinopterygii</taxon>
        <taxon>Neopterygii</taxon>
        <taxon>Teleostei</taxon>
        <taxon>Neoteleostei</taxon>
        <taxon>Acanthomorphata</taxon>
        <taxon>Eupercaria</taxon>
        <taxon>Perciformes</taxon>
        <taxon>Notothenioidei</taxon>
        <taxon>Bathydraconidae</taxon>
        <taxon>Gymnodraco</taxon>
    </lineage>
</organism>
<dbReference type="KEGG" id="gacu:117534145"/>
<feature type="region of interest" description="Disordered" evidence="1">
    <location>
        <begin position="198"/>
        <end position="300"/>
    </location>
</feature>
<feature type="region of interest" description="Disordered" evidence="1">
    <location>
        <begin position="56"/>
        <end position="90"/>
    </location>
</feature>
<dbReference type="OrthoDB" id="8962263at2759"/>
<evidence type="ECO:0000313" key="3">
    <source>
        <dbReference type="RefSeq" id="XP_034054151.1"/>
    </source>
</evidence>
<dbReference type="AlphaFoldDB" id="A0A6P8SUP0"/>
<dbReference type="Proteomes" id="UP000515161">
    <property type="component" value="Unplaced"/>
</dbReference>
<keyword evidence="2" id="KW-1185">Reference proteome</keyword>
<feature type="compositionally biased region" description="Basic and acidic residues" evidence="1">
    <location>
        <begin position="541"/>
        <end position="551"/>
    </location>
</feature>
<reference evidence="3" key="1">
    <citation type="submission" date="2025-08" db="UniProtKB">
        <authorList>
            <consortium name="RefSeq"/>
        </authorList>
    </citation>
    <scope>IDENTIFICATION</scope>
</reference>
<proteinExistence type="predicted"/>
<dbReference type="InParanoid" id="A0A6P8SUP0"/>